<comment type="similarity">
    <text evidence="1">Belongs to the GSP E family.</text>
</comment>
<evidence type="ECO:0000256" key="2">
    <source>
        <dbReference type="ARBA" id="ARBA00022741"/>
    </source>
</evidence>
<dbReference type="EMBL" id="PDKB01000005">
    <property type="protein sequence ID" value="RBQ29485.1"/>
    <property type="molecule type" value="Genomic_DNA"/>
</dbReference>
<reference evidence="5 6" key="1">
    <citation type="submission" date="2017-10" db="EMBL/GenBank/DDBJ databases">
        <title>Genomics of the genus Arcobacter.</title>
        <authorList>
            <person name="Perez-Cataluna A."/>
            <person name="Figueras M.J."/>
        </authorList>
    </citation>
    <scope>NUCLEOTIDE SEQUENCE [LARGE SCALE GENOMIC DNA]</scope>
    <source>
        <strain evidence="5 6">CECT 9230</strain>
    </source>
</reference>
<keyword evidence="6" id="KW-1185">Reference proteome</keyword>
<organism evidence="5 6">
    <name type="scientific">Aliarcobacter vitoriensis</name>
    <dbReference type="NCBI Taxonomy" id="2011099"/>
    <lineage>
        <taxon>Bacteria</taxon>
        <taxon>Pseudomonadati</taxon>
        <taxon>Campylobacterota</taxon>
        <taxon>Epsilonproteobacteria</taxon>
        <taxon>Campylobacterales</taxon>
        <taxon>Arcobacteraceae</taxon>
        <taxon>Aliarcobacter</taxon>
    </lineage>
</organism>
<dbReference type="OrthoDB" id="9805147at2"/>
<dbReference type="GO" id="GO:0016887">
    <property type="term" value="F:ATP hydrolysis activity"/>
    <property type="evidence" value="ECO:0007669"/>
    <property type="project" value="TreeGrafter"/>
</dbReference>
<proteinExistence type="inferred from homology"/>
<evidence type="ECO:0000313" key="6">
    <source>
        <dbReference type="Proteomes" id="UP000252669"/>
    </source>
</evidence>
<dbReference type="AlphaFoldDB" id="A0A366MTA9"/>
<dbReference type="GO" id="GO:0005524">
    <property type="term" value="F:ATP binding"/>
    <property type="evidence" value="ECO:0007669"/>
    <property type="project" value="UniProtKB-KW"/>
</dbReference>
<dbReference type="InterPro" id="IPR027417">
    <property type="entry name" value="P-loop_NTPase"/>
</dbReference>
<dbReference type="PANTHER" id="PTHR30258">
    <property type="entry name" value="TYPE II SECRETION SYSTEM PROTEIN GSPE-RELATED"/>
    <property type="match status" value="1"/>
</dbReference>
<keyword evidence="2" id="KW-0547">Nucleotide-binding</keyword>
<feature type="domain" description="AAA+ ATPase" evidence="4">
    <location>
        <begin position="232"/>
        <end position="374"/>
    </location>
</feature>
<accession>A0A366MTA9</accession>
<gene>
    <name evidence="5" type="ORF">CRU91_03905</name>
</gene>
<dbReference type="GO" id="GO:0005886">
    <property type="term" value="C:plasma membrane"/>
    <property type="evidence" value="ECO:0007669"/>
    <property type="project" value="TreeGrafter"/>
</dbReference>
<evidence type="ECO:0000256" key="3">
    <source>
        <dbReference type="ARBA" id="ARBA00022840"/>
    </source>
</evidence>
<dbReference type="CDD" id="cd01129">
    <property type="entry name" value="PulE-GspE-like"/>
    <property type="match status" value="1"/>
</dbReference>
<name>A0A366MTA9_9BACT</name>
<dbReference type="Gene3D" id="3.30.450.90">
    <property type="match status" value="1"/>
</dbReference>
<dbReference type="Gene3D" id="3.40.50.300">
    <property type="entry name" value="P-loop containing nucleotide triphosphate hydrolases"/>
    <property type="match status" value="1"/>
</dbReference>
<dbReference type="InterPro" id="IPR001482">
    <property type="entry name" value="T2SS/T4SS_dom"/>
</dbReference>
<evidence type="ECO:0000259" key="4">
    <source>
        <dbReference type="SMART" id="SM00382"/>
    </source>
</evidence>
<dbReference type="PANTHER" id="PTHR30258:SF1">
    <property type="entry name" value="PROTEIN TRANSPORT PROTEIN HOFB HOMOLOG"/>
    <property type="match status" value="1"/>
</dbReference>
<dbReference type="Pfam" id="PF00437">
    <property type="entry name" value="T2SSE"/>
    <property type="match status" value="1"/>
</dbReference>
<evidence type="ECO:0000313" key="5">
    <source>
        <dbReference type="EMBL" id="RBQ29485.1"/>
    </source>
</evidence>
<comment type="caution">
    <text evidence="5">The sequence shown here is derived from an EMBL/GenBank/DDBJ whole genome shotgun (WGS) entry which is preliminary data.</text>
</comment>
<sequence>MVLSILKILIDYSLFEKYDQEYFIKNLIIPICEDSISLKFAVCKNSNLTTIKDDFVKLLTYVEVDEFEILFILSNLESRKNLYKIAQKSTIQNSSEKYTVQFLDELILYSIEQRASDIHIEKFKDLVLFKFRVDGRLKIFFSFEAEFLKIFSSFVKLISNLDMTQTRLALDGRFTRYIDDKKYDFRLSTMPTIDAESIVLRILDNKNIDKNLQTLGLSEDIYSTLFDVLKLTQGLILISGPTGSGKTTTLYSILKELNSDEKKIITVEDPIEYKIDSINQVPINNKVGLSFEVVLKNILRQDPDIIFIGEIRDKFSLDIALQSSLTGHLVLASIHSSNCLETITRLIDLKADPFLISTTLKAIMAQRLVLTYCKSCMASGCKKCNFTKFYDRSSIAEILKVDEKISSLIFQKASLNEFKEYLKTINFKTMLDDGKEKVDKKITNIDEVYKVVNF</sequence>
<dbReference type="Proteomes" id="UP000252669">
    <property type="component" value="Unassembled WGS sequence"/>
</dbReference>
<dbReference type="SUPFAM" id="SSF52540">
    <property type="entry name" value="P-loop containing nucleoside triphosphate hydrolases"/>
    <property type="match status" value="1"/>
</dbReference>
<keyword evidence="3" id="KW-0067">ATP-binding</keyword>
<dbReference type="SMART" id="SM00382">
    <property type="entry name" value="AAA"/>
    <property type="match status" value="1"/>
</dbReference>
<dbReference type="InterPro" id="IPR003593">
    <property type="entry name" value="AAA+_ATPase"/>
</dbReference>
<protein>
    <submittedName>
        <fullName evidence="5">Transformation system protein</fullName>
    </submittedName>
</protein>
<evidence type="ECO:0000256" key="1">
    <source>
        <dbReference type="ARBA" id="ARBA00006611"/>
    </source>
</evidence>